<dbReference type="PRINTS" id="PR00080">
    <property type="entry name" value="SDRFAMILY"/>
</dbReference>
<comment type="similarity">
    <text evidence="1 3">Belongs to the short-chain dehydrogenases/reductases (SDR) family.</text>
</comment>
<evidence type="ECO:0000313" key="5">
    <source>
        <dbReference type="Proteomes" id="UP001550348"/>
    </source>
</evidence>
<dbReference type="InterPro" id="IPR002347">
    <property type="entry name" value="SDR_fam"/>
</dbReference>
<dbReference type="EMBL" id="JBEXRX010000110">
    <property type="protein sequence ID" value="MEU0155473.1"/>
    <property type="molecule type" value="Genomic_DNA"/>
</dbReference>
<evidence type="ECO:0000256" key="2">
    <source>
        <dbReference type="ARBA" id="ARBA00023002"/>
    </source>
</evidence>
<dbReference type="PRINTS" id="PR00081">
    <property type="entry name" value="GDHRDH"/>
</dbReference>
<protein>
    <submittedName>
        <fullName evidence="4">SDR family oxidoreductase</fullName>
        <ecNumber evidence="4">1.-.-.-</ecNumber>
    </submittedName>
</protein>
<dbReference type="InterPro" id="IPR036291">
    <property type="entry name" value="NAD(P)-bd_dom_sf"/>
</dbReference>
<accession>A0ABV2VRP7</accession>
<proteinExistence type="inferred from homology"/>
<reference evidence="4 5" key="1">
    <citation type="submission" date="2024-06" db="EMBL/GenBank/DDBJ databases">
        <title>The Natural Products Discovery Center: Release of the First 8490 Sequenced Strains for Exploring Actinobacteria Biosynthetic Diversity.</title>
        <authorList>
            <person name="Kalkreuter E."/>
            <person name="Kautsar S.A."/>
            <person name="Yang D."/>
            <person name="Bader C.D."/>
            <person name="Teijaro C.N."/>
            <person name="Fluegel L."/>
            <person name="Davis C.M."/>
            <person name="Simpson J.R."/>
            <person name="Lauterbach L."/>
            <person name="Steele A.D."/>
            <person name="Gui C."/>
            <person name="Meng S."/>
            <person name="Li G."/>
            <person name="Viehrig K."/>
            <person name="Ye F."/>
            <person name="Su P."/>
            <person name="Kiefer A.F."/>
            <person name="Nichols A."/>
            <person name="Cepeda A.J."/>
            <person name="Yan W."/>
            <person name="Fan B."/>
            <person name="Jiang Y."/>
            <person name="Adhikari A."/>
            <person name="Zheng C.-J."/>
            <person name="Schuster L."/>
            <person name="Cowan T.M."/>
            <person name="Smanski M.J."/>
            <person name="Chevrette M.G."/>
            <person name="De Carvalho L.P.S."/>
            <person name="Shen B."/>
        </authorList>
    </citation>
    <scope>NUCLEOTIDE SEQUENCE [LARGE SCALE GENOMIC DNA]</scope>
    <source>
        <strain evidence="4 5">NPDC006286</strain>
    </source>
</reference>
<dbReference type="GO" id="GO:0016491">
    <property type="term" value="F:oxidoreductase activity"/>
    <property type="evidence" value="ECO:0007669"/>
    <property type="project" value="UniProtKB-KW"/>
</dbReference>
<dbReference type="PANTHER" id="PTHR44196:SF2">
    <property type="entry name" value="SHORT-CHAIN DEHYDROGENASE-RELATED"/>
    <property type="match status" value="1"/>
</dbReference>
<evidence type="ECO:0000256" key="1">
    <source>
        <dbReference type="ARBA" id="ARBA00006484"/>
    </source>
</evidence>
<sequence>MTDAPPAPRRALITGASLGIGEAFARRLAADGWDLVLVARDAGRLDALTAELTGRHGHRVETIAADLSTDDGCAAVEGRLAADPPVELLVNNAGISLNTPFVRSAVAEETRLVRLNVLAVLRLTHAALGPMVERGHGAVINVSSVAGFGVPMPGSTYSASKAWVTNFSESIGQSVAPLGVRVMALCPGYTRTGYHERAGIDMSRTPAWMWLRTDEVVDEGLRDLRKGKAVSVPSWKYKLAVAGLRYAPRRLLRGVSRDTRGRVGRAGD</sequence>
<name>A0ABV2VRP7_9ACTN</name>
<dbReference type="Pfam" id="PF00106">
    <property type="entry name" value="adh_short"/>
    <property type="match status" value="1"/>
</dbReference>
<evidence type="ECO:0000256" key="3">
    <source>
        <dbReference type="RuleBase" id="RU000363"/>
    </source>
</evidence>
<keyword evidence="2 4" id="KW-0560">Oxidoreductase</keyword>
<keyword evidence="5" id="KW-1185">Reference proteome</keyword>
<dbReference type="PIRSF" id="PIRSF000126">
    <property type="entry name" value="11-beta-HSD1"/>
    <property type="match status" value="1"/>
</dbReference>
<dbReference type="PANTHER" id="PTHR44196">
    <property type="entry name" value="DEHYDROGENASE/REDUCTASE SDR FAMILY MEMBER 7B"/>
    <property type="match status" value="1"/>
</dbReference>
<dbReference type="RefSeq" id="WP_355667065.1">
    <property type="nucleotide sequence ID" value="NZ_JBEXRX010000110.1"/>
</dbReference>
<comment type="caution">
    <text evidence="4">The sequence shown here is derived from an EMBL/GenBank/DDBJ whole genome shotgun (WGS) entry which is preliminary data.</text>
</comment>
<dbReference type="Gene3D" id="3.40.50.720">
    <property type="entry name" value="NAD(P)-binding Rossmann-like Domain"/>
    <property type="match status" value="1"/>
</dbReference>
<gene>
    <name evidence="4" type="ORF">ABZ071_26915</name>
</gene>
<evidence type="ECO:0000313" key="4">
    <source>
        <dbReference type="EMBL" id="MEU0155473.1"/>
    </source>
</evidence>
<dbReference type="Proteomes" id="UP001550348">
    <property type="component" value="Unassembled WGS sequence"/>
</dbReference>
<dbReference type="EC" id="1.-.-.-" evidence="4"/>
<dbReference type="SUPFAM" id="SSF51735">
    <property type="entry name" value="NAD(P)-binding Rossmann-fold domains"/>
    <property type="match status" value="1"/>
</dbReference>
<organism evidence="4 5">
    <name type="scientific">Micromonospora fulviviridis</name>
    <dbReference type="NCBI Taxonomy" id="47860"/>
    <lineage>
        <taxon>Bacteria</taxon>
        <taxon>Bacillati</taxon>
        <taxon>Actinomycetota</taxon>
        <taxon>Actinomycetes</taxon>
        <taxon>Micromonosporales</taxon>
        <taxon>Micromonosporaceae</taxon>
        <taxon>Micromonospora</taxon>
    </lineage>
</organism>